<dbReference type="EMBL" id="CDHN01000004">
    <property type="protein sequence ID" value="CEJ91542.1"/>
    <property type="molecule type" value="Genomic_DNA"/>
</dbReference>
<evidence type="ECO:0000313" key="3">
    <source>
        <dbReference type="EMBL" id="CEJ91542.1"/>
    </source>
</evidence>
<dbReference type="InterPro" id="IPR013320">
    <property type="entry name" value="ConA-like_dom_sf"/>
</dbReference>
<dbReference type="HOGENOM" id="CLU_019533_3_1_1"/>
<proteinExistence type="predicted"/>
<feature type="domain" description="GH16" evidence="2">
    <location>
        <begin position="17"/>
        <end position="287"/>
    </location>
</feature>
<dbReference type="Gene3D" id="2.60.120.200">
    <property type="match status" value="1"/>
</dbReference>
<evidence type="ECO:0000313" key="4">
    <source>
        <dbReference type="Proteomes" id="UP000039046"/>
    </source>
</evidence>
<reference evidence="3 4" key="1">
    <citation type="journal article" date="2015" name="Genome Announc.">
        <title>Draft Genome Sequence and Gene Annotation of the Entomopathogenic Fungus Verticillium hemipterigenum.</title>
        <authorList>
            <person name="Horn F."/>
            <person name="Habel A."/>
            <person name="Scharf D.H."/>
            <person name="Dworschak J."/>
            <person name="Brakhage A.A."/>
            <person name="Guthke R."/>
            <person name="Hertweck C."/>
            <person name="Linde J."/>
        </authorList>
    </citation>
    <scope>NUCLEOTIDE SEQUENCE [LARGE SCALE GENOMIC DNA]</scope>
</reference>
<protein>
    <recommendedName>
        <fullName evidence="2">GH16 domain-containing protein</fullName>
    </recommendedName>
</protein>
<dbReference type="PROSITE" id="PS51762">
    <property type="entry name" value="GH16_2"/>
    <property type="match status" value="1"/>
</dbReference>
<name>A0A0A1TMJ4_9HYPO</name>
<feature type="chain" id="PRO_5001979926" description="GH16 domain-containing protein" evidence="1">
    <location>
        <begin position="21"/>
        <end position="287"/>
    </location>
</feature>
<evidence type="ECO:0000256" key="1">
    <source>
        <dbReference type="SAM" id="SignalP"/>
    </source>
</evidence>
<dbReference type="AlphaFoldDB" id="A0A0A1TMJ4"/>
<dbReference type="OrthoDB" id="192832at2759"/>
<sequence length="287" mass="31310">MRLTPVLYASVLGLVRQVQAWDPPGYGGFNLVWTDTFGGSGGSSPNQGNWNLITGSLGVNNELEYYTSSTRNVQLSGGNTLQIVPWRDGSAPNGWTSGRLESKYVFSPNNGRVTRAEALIRFGGNNPGNKQGIWPAFWLLGDSIRHGGGWPACGEIDVLETVDGRLTGYGTMHCDQFPGGICNEGNGIGSSIGIPDQSWHTWRVEWDLTNGDWTQQSISWFMDGQLFQRITGSRINNYNVWNAVAHSNVFFILNVAVGGNWPGNPDGNTQDGYGSMMEVAYVAQYST</sequence>
<feature type="signal peptide" evidence="1">
    <location>
        <begin position="1"/>
        <end position="20"/>
    </location>
</feature>
<dbReference type="GO" id="GO:0005975">
    <property type="term" value="P:carbohydrate metabolic process"/>
    <property type="evidence" value="ECO:0007669"/>
    <property type="project" value="InterPro"/>
</dbReference>
<dbReference type="STRING" id="1531966.A0A0A1TMJ4"/>
<dbReference type="Pfam" id="PF00722">
    <property type="entry name" value="Glyco_hydro_16"/>
    <property type="match status" value="1"/>
</dbReference>
<evidence type="ECO:0000259" key="2">
    <source>
        <dbReference type="PROSITE" id="PS51762"/>
    </source>
</evidence>
<keyword evidence="4" id="KW-1185">Reference proteome</keyword>
<dbReference type="SUPFAM" id="SSF49899">
    <property type="entry name" value="Concanavalin A-like lectins/glucanases"/>
    <property type="match status" value="1"/>
</dbReference>
<keyword evidence="1" id="KW-0732">Signal</keyword>
<gene>
    <name evidence="3" type="ORF">VHEMI07244</name>
</gene>
<organism evidence="3 4">
    <name type="scientific">[Torrubiella] hemipterigena</name>
    <dbReference type="NCBI Taxonomy" id="1531966"/>
    <lineage>
        <taxon>Eukaryota</taxon>
        <taxon>Fungi</taxon>
        <taxon>Dikarya</taxon>
        <taxon>Ascomycota</taxon>
        <taxon>Pezizomycotina</taxon>
        <taxon>Sordariomycetes</taxon>
        <taxon>Hypocreomycetidae</taxon>
        <taxon>Hypocreales</taxon>
        <taxon>Clavicipitaceae</taxon>
        <taxon>Clavicipitaceae incertae sedis</taxon>
        <taxon>'Torrubiella' clade</taxon>
    </lineage>
</organism>
<dbReference type="PANTHER" id="PTHR10963">
    <property type="entry name" value="GLYCOSYL HYDROLASE-RELATED"/>
    <property type="match status" value="1"/>
</dbReference>
<dbReference type="GO" id="GO:0004553">
    <property type="term" value="F:hydrolase activity, hydrolyzing O-glycosyl compounds"/>
    <property type="evidence" value="ECO:0007669"/>
    <property type="project" value="InterPro"/>
</dbReference>
<accession>A0A0A1TMJ4</accession>
<dbReference type="PANTHER" id="PTHR10963:SF60">
    <property type="entry name" value="GRAM-NEGATIVE BACTERIA-BINDING PROTEIN 1-RELATED"/>
    <property type="match status" value="1"/>
</dbReference>
<dbReference type="CDD" id="cd02182">
    <property type="entry name" value="GH16_Strep_laminarinase_like"/>
    <property type="match status" value="1"/>
</dbReference>
<dbReference type="InterPro" id="IPR050546">
    <property type="entry name" value="Glycosyl_Hydrlase_16"/>
</dbReference>
<dbReference type="Proteomes" id="UP000039046">
    <property type="component" value="Unassembled WGS sequence"/>
</dbReference>
<dbReference type="InterPro" id="IPR000757">
    <property type="entry name" value="Beta-glucanase-like"/>
</dbReference>